<gene>
    <name evidence="1" type="ORF">MFLO_08777</name>
</gene>
<dbReference type="EMBL" id="AODF01000017">
    <property type="protein sequence ID" value="EUJ31511.1"/>
    <property type="molecule type" value="Genomic_DNA"/>
</dbReference>
<sequence length="51" mass="6103">MKKKIFFFIGLLVFIAGFGFIYQTVTEHNAKEEEKRVLALKEKENKQKKKR</sequence>
<name>A0ABN0RES4_9LIST</name>
<reference evidence="1 2" key="1">
    <citation type="journal article" date="2014" name="Int. J. Syst. Evol. Microbiol.">
        <title>Listeria floridensis sp. nov., Listeria aquatica sp. nov., Listeria cornellensis sp. nov., Listeria riparia sp. nov. and Listeria grandensis sp. nov., from agricultural and natural environments.</title>
        <authorList>
            <person name="den Bakker H.C."/>
            <person name="Warchocki S."/>
            <person name="Wright E.M."/>
            <person name="Allred A.F."/>
            <person name="Ahlstrom C."/>
            <person name="Manuel C.S."/>
            <person name="Stasiewicz M.J."/>
            <person name="Burrell A."/>
            <person name="Roof S."/>
            <person name="Strawn L."/>
            <person name="Fortes E.D."/>
            <person name="Nightingale K.K."/>
            <person name="Kephart D."/>
            <person name="Wiedmann M."/>
        </authorList>
    </citation>
    <scope>NUCLEOTIDE SEQUENCE [LARGE SCALE GENOMIC DNA]</scope>
    <source>
        <strain evidence="1 2">FSL S10-1187</strain>
    </source>
</reference>
<accession>A0ABN0RES4</accession>
<evidence type="ECO:0000313" key="1">
    <source>
        <dbReference type="EMBL" id="EUJ31511.1"/>
    </source>
</evidence>
<keyword evidence="2" id="KW-1185">Reference proteome</keyword>
<evidence type="ECO:0000313" key="2">
    <source>
        <dbReference type="Proteomes" id="UP000019249"/>
    </source>
</evidence>
<organism evidence="1 2">
    <name type="scientific">Listeria floridensis FSL S10-1187</name>
    <dbReference type="NCBI Taxonomy" id="1265817"/>
    <lineage>
        <taxon>Bacteria</taxon>
        <taxon>Bacillati</taxon>
        <taxon>Bacillota</taxon>
        <taxon>Bacilli</taxon>
        <taxon>Bacillales</taxon>
        <taxon>Listeriaceae</taxon>
        <taxon>Listeria</taxon>
    </lineage>
</organism>
<dbReference type="Proteomes" id="UP000019249">
    <property type="component" value="Unassembled WGS sequence"/>
</dbReference>
<proteinExistence type="predicted"/>
<comment type="caution">
    <text evidence="1">The sequence shown here is derived from an EMBL/GenBank/DDBJ whole genome shotgun (WGS) entry which is preliminary data.</text>
</comment>
<protein>
    <submittedName>
        <fullName evidence="1">Uncharacterized protein</fullName>
    </submittedName>
</protein>